<protein>
    <submittedName>
        <fullName evidence="2">Uncharacterized protein LOC113498942</fullName>
    </submittedName>
</protein>
<evidence type="ECO:0000313" key="1">
    <source>
        <dbReference type="Proteomes" id="UP000322000"/>
    </source>
</evidence>
<accession>A0A7E5W319</accession>
<dbReference type="InParanoid" id="A0A7E5W319"/>
<sequence length="240" mass="26865">MKPLKIINNLKVTENNNDIDVHFRQALNRGSVNKNDSMGIKLNETLKPSVSSINKTAEAVVTTPKTVTVTEESKVDSINMTTSTESVEINLTPVNGQSESLTIPIDSPDYFLLPPLIDDDWKNFTSINVSIGSDNKTSTNSEQVEHSMANETDSTMKGPYPAALYNNTEIDKLSITTNSYTNGSPLPPPQDDRWKSFSSLDKMLPVLNEFRPLAGLYYDGFLHKPLYQKPGFVPYNRYYY</sequence>
<dbReference type="Proteomes" id="UP000322000">
    <property type="component" value="Chromosome 11"/>
</dbReference>
<keyword evidence="1" id="KW-1185">Reference proteome</keyword>
<dbReference type="GeneID" id="113498942"/>
<name>A0A7E5W319_TRINI</name>
<organism evidence="1 2">
    <name type="scientific">Trichoplusia ni</name>
    <name type="common">Cabbage looper</name>
    <dbReference type="NCBI Taxonomy" id="7111"/>
    <lineage>
        <taxon>Eukaryota</taxon>
        <taxon>Metazoa</taxon>
        <taxon>Ecdysozoa</taxon>
        <taxon>Arthropoda</taxon>
        <taxon>Hexapoda</taxon>
        <taxon>Insecta</taxon>
        <taxon>Pterygota</taxon>
        <taxon>Neoptera</taxon>
        <taxon>Endopterygota</taxon>
        <taxon>Lepidoptera</taxon>
        <taxon>Glossata</taxon>
        <taxon>Ditrysia</taxon>
        <taxon>Noctuoidea</taxon>
        <taxon>Noctuidae</taxon>
        <taxon>Plusiinae</taxon>
        <taxon>Trichoplusia</taxon>
    </lineage>
</organism>
<gene>
    <name evidence="2" type="primary">LOC113498942</name>
</gene>
<dbReference type="KEGG" id="tnl:113498942"/>
<reference evidence="2" key="1">
    <citation type="submission" date="2025-08" db="UniProtKB">
        <authorList>
            <consortium name="RefSeq"/>
        </authorList>
    </citation>
    <scope>IDENTIFICATION</scope>
</reference>
<proteinExistence type="predicted"/>
<dbReference type="OrthoDB" id="7456226at2759"/>
<dbReference type="AlphaFoldDB" id="A0A7E5W319"/>
<evidence type="ECO:0000313" key="2">
    <source>
        <dbReference type="RefSeq" id="XP_026735009.1"/>
    </source>
</evidence>
<dbReference type="RefSeq" id="XP_026735009.1">
    <property type="nucleotide sequence ID" value="XM_026879208.1"/>
</dbReference>